<sequence length="1170" mass="122678">MGEMATQIAAAQHEAAGRMAQVLELEGRLADERAAHEAEAASLHSHASTLQSQVESLQSELEAAATRQTAAVEAALAAAEERVKLELRGQQLAYETRIQELELQARYMSALEVLAPPQPPSHQLDAPGSPSAAAAASLSAAAFAASLAGGSEGGGGSLVDTFDARLRQIVAERLGRAEAAQAWEARVQALHAELSSECRRRLDAQDAEWAARSDARLSEAEGAAHLRLQQAELSWSLELQRTEARLGDATEARAKLEAQDLASSSRDCAALRAQADELRAANAALEARLAELGRALAQLQGAVGEIGAAAARGERESAAELNAKLEARTAERNEATAHAAALDARLKVFEAERAMLQQQRQAAQAAAEGADAARQELQLQIQRLQGDALQTQHQLSAAVAREAALQQALATAQSAAADAQAAAAGAQQSAAGGREAAAAADERWEREREERRRLEARLEELAAARDAASREVSWLQAEAAAQGQRLQEVCADRDALRRSLAAAEDALRASQHDAQALRSAGDDLRRARDDLDRSNADLEQRLQAAVEDQRRMGVVMQGMEAAKQGLQRRLTCYEGAGSAAGSGMVTPTGSPAPRSSPLGGGAATHSSPARDPWLAPRSVSPAGSGGAGASGLWRRSGAASLAAAGVSFSPGTAGGGGGSLTDTILAANLTNIQDMEGVISAFEEERRALVERLDALAADNRELRQQAAAASDRCSELAADLAALRASAQQREGALAQEAAQQATYTERVLSEAQRGRMDLQQVNAWLQAELDACRAARRQQEALAAEAQQRAAGLEARVGEVQRQAEAAVAAARDDCSAQLQRHGTALRGELNGLRGKVALLRDEVRQRLASAGKEWAARLAEVNSRWTQHTAALQSQHSAALESERRRHAEARAALQDELDAARAELQRQQQRERDLRGRLAELGAAVAEGLRERWAAAAAAAAGQGGGAGEGAGAEDEAAAVAAEALASEEPGRILEGFEAAWALLVAELAAVAEDRDQLLSDSAALAADLSSCATNLQALSSMLALTVPLGPAVQAGLNARDPQLFEEQLQAAHEALVGHIAAESARVASEVECGPLAEAAGRSEALEGQLAAAAAALEAARREREADAIAFDDSLRRCRQECSEGAEVARQESLSQLRGEVAALKVRGRGEGPGHGAQAHLLRCAR</sequence>
<evidence type="ECO:0000313" key="3">
    <source>
        <dbReference type="EMBL" id="KIY96661.1"/>
    </source>
</evidence>
<evidence type="ECO:0000313" key="4">
    <source>
        <dbReference type="Proteomes" id="UP000054498"/>
    </source>
</evidence>
<keyword evidence="1" id="KW-0175">Coiled coil</keyword>
<feature type="coiled-coil region" evidence="1">
    <location>
        <begin position="771"/>
        <end position="805"/>
    </location>
</feature>
<accession>A0A0D2M649</accession>
<dbReference type="KEGG" id="mng:MNEG_11301"/>
<dbReference type="OrthoDB" id="10682038at2759"/>
<gene>
    <name evidence="3" type="ORF">MNEG_11301</name>
</gene>
<dbReference type="GeneID" id="25728550"/>
<feature type="coiled-coil region" evidence="1">
    <location>
        <begin position="437"/>
        <end position="548"/>
    </location>
</feature>
<dbReference type="Gene3D" id="1.10.287.1490">
    <property type="match status" value="1"/>
</dbReference>
<dbReference type="GO" id="GO:0005200">
    <property type="term" value="F:structural constituent of cytoskeleton"/>
    <property type="evidence" value="ECO:0007669"/>
    <property type="project" value="TreeGrafter"/>
</dbReference>
<evidence type="ECO:0000256" key="2">
    <source>
        <dbReference type="SAM" id="MobiDB-lite"/>
    </source>
</evidence>
<protein>
    <submittedName>
        <fullName evidence="3">Uncharacterized protein</fullName>
    </submittedName>
</protein>
<dbReference type="EMBL" id="KK102900">
    <property type="protein sequence ID" value="KIY96661.1"/>
    <property type="molecule type" value="Genomic_DNA"/>
</dbReference>
<dbReference type="RefSeq" id="XP_013895681.1">
    <property type="nucleotide sequence ID" value="XM_014040227.1"/>
</dbReference>
<dbReference type="AlphaFoldDB" id="A0A0D2M649"/>
<dbReference type="PANTHER" id="PTHR47357">
    <property type="entry name" value="COP1-INTERACTIVE PROTEIN 1"/>
    <property type="match status" value="1"/>
</dbReference>
<evidence type="ECO:0000256" key="1">
    <source>
        <dbReference type="SAM" id="Coils"/>
    </source>
</evidence>
<organism evidence="3 4">
    <name type="scientific">Monoraphidium neglectum</name>
    <dbReference type="NCBI Taxonomy" id="145388"/>
    <lineage>
        <taxon>Eukaryota</taxon>
        <taxon>Viridiplantae</taxon>
        <taxon>Chlorophyta</taxon>
        <taxon>core chlorophytes</taxon>
        <taxon>Chlorophyceae</taxon>
        <taxon>CS clade</taxon>
        <taxon>Sphaeropleales</taxon>
        <taxon>Selenastraceae</taxon>
        <taxon>Monoraphidium</taxon>
    </lineage>
</organism>
<feature type="region of interest" description="Disordered" evidence="2">
    <location>
        <begin position="580"/>
        <end position="631"/>
    </location>
</feature>
<proteinExistence type="predicted"/>
<dbReference type="Proteomes" id="UP000054498">
    <property type="component" value="Unassembled WGS sequence"/>
</dbReference>
<dbReference type="PANTHER" id="PTHR47357:SF1">
    <property type="entry name" value="SPINDLE POLE BODY COMPONENT 110"/>
    <property type="match status" value="1"/>
</dbReference>
<name>A0A0D2M649_9CHLO</name>
<feature type="coiled-coil region" evidence="1">
    <location>
        <begin position="880"/>
        <end position="921"/>
    </location>
</feature>
<reference evidence="3 4" key="1">
    <citation type="journal article" date="2013" name="BMC Genomics">
        <title>Reconstruction of the lipid metabolism for the microalga Monoraphidium neglectum from its genome sequence reveals characteristics suitable for biofuel production.</title>
        <authorList>
            <person name="Bogen C."/>
            <person name="Al-Dilaimi A."/>
            <person name="Albersmeier A."/>
            <person name="Wichmann J."/>
            <person name="Grundmann M."/>
            <person name="Rupp O."/>
            <person name="Lauersen K.J."/>
            <person name="Blifernez-Klassen O."/>
            <person name="Kalinowski J."/>
            <person name="Goesmann A."/>
            <person name="Mussgnug J.H."/>
            <person name="Kruse O."/>
        </authorList>
    </citation>
    <scope>NUCLEOTIDE SEQUENCE [LARGE SCALE GENOMIC DNA]</scope>
    <source>
        <strain evidence="3 4">SAG 48.87</strain>
    </source>
</reference>
<dbReference type="GO" id="GO:0005856">
    <property type="term" value="C:cytoskeleton"/>
    <property type="evidence" value="ECO:0007669"/>
    <property type="project" value="TreeGrafter"/>
</dbReference>
<keyword evidence="4" id="KW-1185">Reference proteome</keyword>
<feature type="coiled-coil region" evidence="1">
    <location>
        <begin position="239"/>
        <end position="394"/>
    </location>
</feature>
<feature type="coiled-coil region" evidence="1">
    <location>
        <begin position="672"/>
        <end position="720"/>
    </location>
</feature>